<evidence type="ECO:0000313" key="2">
    <source>
        <dbReference type="Proteomes" id="UP000789831"/>
    </source>
</evidence>
<dbReference type="AlphaFoldDB" id="A0A9N9FJE8"/>
<dbReference type="EMBL" id="CAJVPL010000892">
    <property type="protein sequence ID" value="CAG8538329.1"/>
    <property type="molecule type" value="Genomic_DNA"/>
</dbReference>
<protein>
    <submittedName>
        <fullName evidence="1">3681_t:CDS:1</fullName>
    </submittedName>
</protein>
<proteinExistence type="predicted"/>
<reference evidence="1" key="1">
    <citation type="submission" date="2021-06" db="EMBL/GenBank/DDBJ databases">
        <authorList>
            <person name="Kallberg Y."/>
            <person name="Tangrot J."/>
            <person name="Rosling A."/>
        </authorList>
    </citation>
    <scope>NUCLEOTIDE SEQUENCE</scope>
    <source>
        <strain evidence="1">MT106</strain>
    </source>
</reference>
<name>A0A9N9FJE8_9GLOM</name>
<feature type="non-terminal residue" evidence="1">
    <location>
        <position position="98"/>
    </location>
</feature>
<sequence length="98" mass="11316">VIDKLTTIQNEVMNNTLGPDPVGALNTTTCILWLHDVKKLLIYSPSENHDHHKTNKQPIVDEEFWEWLNVVMKMENDYDAMKGKVNDPTDYGSKMGWN</sequence>
<keyword evidence="2" id="KW-1185">Reference proteome</keyword>
<comment type="caution">
    <text evidence="1">The sequence shown here is derived from an EMBL/GenBank/DDBJ whole genome shotgun (WGS) entry which is preliminary data.</text>
</comment>
<evidence type="ECO:0000313" key="1">
    <source>
        <dbReference type="EMBL" id="CAG8538329.1"/>
    </source>
</evidence>
<accession>A0A9N9FJE8</accession>
<dbReference type="Proteomes" id="UP000789831">
    <property type="component" value="Unassembled WGS sequence"/>
</dbReference>
<gene>
    <name evidence="1" type="ORF">AGERDE_LOCUS6059</name>
</gene>
<organism evidence="1 2">
    <name type="scientific">Ambispora gerdemannii</name>
    <dbReference type="NCBI Taxonomy" id="144530"/>
    <lineage>
        <taxon>Eukaryota</taxon>
        <taxon>Fungi</taxon>
        <taxon>Fungi incertae sedis</taxon>
        <taxon>Mucoromycota</taxon>
        <taxon>Glomeromycotina</taxon>
        <taxon>Glomeromycetes</taxon>
        <taxon>Archaeosporales</taxon>
        <taxon>Ambisporaceae</taxon>
        <taxon>Ambispora</taxon>
    </lineage>
</organism>